<evidence type="ECO:0000259" key="3">
    <source>
        <dbReference type="SMART" id="SM00198"/>
    </source>
</evidence>
<keyword evidence="5" id="KW-1185">Reference proteome</keyword>
<dbReference type="SUPFAM" id="SSF55797">
    <property type="entry name" value="PR-1-like"/>
    <property type="match status" value="1"/>
</dbReference>
<protein>
    <recommendedName>
        <fullName evidence="3">SCP domain-containing protein</fullName>
    </recommendedName>
</protein>
<dbReference type="Proteomes" id="UP000007801">
    <property type="component" value="Unassembled WGS sequence"/>
</dbReference>
<dbReference type="SMART" id="SM00198">
    <property type="entry name" value="SCP"/>
    <property type="match status" value="1"/>
</dbReference>
<dbReference type="Pfam" id="PF00188">
    <property type="entry name" value="CAP"/>
    <property type="match status" value="1"/>
</dbReference>
<accession>A0A0N8P1K9</accession>
<evidence type="ECO:0000256" key="1">
    <source>
        <dbReference type="ARBA" id="ARBA00004613"/>
    </source>
</evidence>
<dbReference type="CDD" id="cd05380">
    <property type="entry name" value="CAP_euk"/>
    <property type="match status" value="1"/>
</dbReference>
<dbReference type="SMR" id="A0A0N8P1K9"/>
<dbReference type="AlphaFoldDB" id="A0A0N8P1K9"/>
<keyword evidence="2" id="KW-0964">Secreted</keyword>
<sequence length="165" mass="18737">MFWSPRCGKRHEGVGLTGQRDYILKRINTFRQRVMNGKVPTLPRAKKLTPLSWDDDLWILAMRVSNQCQDTLEGFCINTHRFRKAGETSDFMVLRPGVFPDMISFTDKWIAAAQKLSPEDVDSFPQNPNPLVMAAGNLLNEKNRYIGCGMLSAIGRINPQNHTSI</sequence>
<comment type="subcellular location">
    <subcellularLocation>
        <location evidence="1">Secreted</location>
    </subcellularLocation>
</comment>
<dbReference type="OrthoDB" id="43654at2759"/>
<reference evidence="4 5" key="1">
    <citation type="journal article" date="2007" name="Nature">
        <title>Evolution of genes and genomes on the Drosophila phylogeny.</title>
        <authorList>
            <consortium name="Drosophila 12 Genomes Consortium"/>
            <person name="Clark A.G."/>
            <person name="Eisen M.B."/>
            <person name="Smith D.R."/>
            <person name="Bergman C.M."/>
            <person name="Oliver B."/>
            <person name="Markow T.A."/>
            <person name="Kaufman T.C."/>
            <person name="Kellis M."/>
            <person name="Gelbart W."/>
            <person name="Iyer V.N."/>
            <person name="Pollard D.A."/>
            <person name="Sackton T.B."/>
            <person name="Larracuente A.M."/>
            <person name="Singh N.D."/>
            <person name="Abad J.P."/>
            <person name="Abt D.N."/>
            <person name="Adryan B."/>
            <person name="Aguade M."/>
            <person name="Akashi H."/>
            <person name="Anderson W.W."/>
            <person name="Aquadro C.F."/>
            <person name="Ardell D.H."/>
            <person name="Arguello R."/>
            <person name="Artieri C.G."/>
            <person name="Barbash D.A."/>
            <person name="Barker D."/>
            <person name="Barsanti P."/>
            <person name="Batterham P."/>
            <person name="Batzoglou S."/>
            <person name="Begun D."/>
            <person name="Bhutkar A."/>
            <person name="Blanco E."/>
            <person name="Bosak S.A."/>
            <person name="Bradley R.K."/>
            <person name="Brand A.D."/>
            <person name="Brent M.R."/>
            <person name="Brooks A.N."/>
            <person name="Brown R.H."/>
            <person name="Butlin R.K."/>
            <person name="Caggese C."/>
            <person name="Calvi B.R."/>
            <person name="Bernardo de Carvalho A."/>
            <person name="Caspi A."/>
            <person name="Castrezana S."/>
            <person name="Celniker S.E."/>
            <person name="Chang J.L."/>
            <person name="Chapple C."/>
            <person name="Chatterji S."/>
            <person name="Chinwalla A."/>
            <person name="Civetta A."/>
            <person name="Clifton S.W."/>
            <person name="Comeron J.M."/>
            <person name="Costello J.C."/>
            <person name="Coyne J.A."/>
            <person name="Daub J."/>
            <person name="David R.G."/>
            <person name="Delcher A.L."/>
            <person name="Delehaunty K."/>
            <person name="Do C.B."/>
            <person name="Ebling H."/>
            <person name="Edwards K."/>
            <person name="Eickbush T."/>
            <person name="Evans J.D."/>
            <person name="Filipski A."/>
            <person name="Findeiss S."/>
            <person name="Freyhult E."/>
            <person name="Fulton L."/>
            <person name="Fulton R."/>
            <person name="Garcia A.C."/>
            <person name="Gardiner A."/>
            <person name="Garfield D.A."/>
            <person name="Garvin B.E."/>
            <person name="Gibson G."/>
            <person name="Gilbert D."/>
            <person name="Gnerre S."/>
            <person name="Godfrey J."/>
            <person name="Good R."/>
            <person name="Gotea V."/>
            <person name="Gravely B."/>
            <person name="Greenberg A.J."/>
            <person name="Griffiths-Jones S."/>
            <person name="Gross S."/>
            <person name="Guigo R."/>
            <person name="Gustafson E.A."/>
            <person name="Haerty W."/>
            <person name="Hahn M.W."/>
            <person name="Halligan D.L."/>
            <person name="Halpern A.L."/>
            <person name="Halter G.M."/>
            <person name="Han M.V."/>
            <person name="Heger A."/>
            <person name="Hillier L."/>
            <person name="Hinrichs A.S."/>
            <person name="Holmes I."/>
            <person name="Hoskins R.A."/>
            <person name="Hubisz M.J."/>
            <person name="Hultmark D."/>
            <person name="Huntley M.A."/>
            <person name="Jaffe D.B."/>
            <person name="Jagadeeshan S."/>
            <person name="Jeck W.R."/>
            <person name="Johnson J."/>
            <person name="Jones C.D."/>
            <person name="Jordan W.C."/>
            <person name="Karpen G.H."/>
            <person name="Kataoka E."/>
            <person name="Keightley P.D."/>
            <person name="Kheradpour P."/>
            <person name="Kirkness E.F."/>
            <person name="Koerich L.B."/>
            <person name="Kristiansen K."/>
            <person name="Kudrna D."/>
            <person name="Kulathinal R.J."/>
            <person name="Kumar S."/>
            <person name="Kwok R."/>
            <person name="Lander E."/>
            <person name="Langley C.H."/>
            <person name="Lapoint R."/>
            <person name="Lazzaro B.P."/>
            <person name="Lee S.J."/>
            <person name="Levesque L."/>
            <person name="Li R."/>
            <person name="Lin C.F."/>
            <person name="Lin M.F."/>
            <person name="Lindblad-Toh K."/>
            <person name="Llopart A."/>
            <person name="Long M."/>
            <person name="Low L."/>
            <person name="Lozovsky E."/>
            <person name="Lu J."/>
            <person name="Luo M."/>
            <person name="Machado C.A."/>
            <person name="Makalowski W."/>
            <person name="Marzo M."/>
            <person name="Matsuda M."/>
            <person name="Matzkin L."/>
            <person name="McAllister B."/>
            <person name="McBride C.S."/>
            <person name="McKernan B."/>
            <person name="McKernan K."/>
            <person name="Mendez-Lago M."/>
            <person name="Minx P."/>
            <person name="Mollenhauer M.U."/>
            <person name="Montooth K."/>
            <person name="Mount S.M."/>
            <person name="Mu X."/>
            <person name="Myers E."/>
            <person name="Negre B."/>
            <person name="Newfeld S."/>
            <person name="Nielsen R."/>
            <person name="Noor M.A."/>
            <person name="O'Grady P."/>
            <person name="Pachter L."/>
            <person name="Papaceit M."/>
            <person name="Parisi M.J."/>
            <person name="Parisi M."/>
            <person name="Parts L."/>
            <person name="Pedersen J.S."/>
            <person name="Pesole G."/>
            <person name="Phillippy A.M."/>
            <person name="Ponting C.P."/>
            <person name="Pop M."/>
            <person name="Porcelli D."/>
            <person name="Powell J.R."/>
            <person name="Prohaska S."/>
            <person name="Pruitt K."/>
            <person name="Puig M."/>
            <person name="Quesneville H."/>
            <person name="Ram K.R."/>
            <person name="Rand D."/>
            <person name="Rasmussen M.D."/>
            <person name="Reed L.K."/>
            <person name="Reenan R."/>
            <person name="Reily A."/>
            <person name="Remington K.A."/>
            <person name="Rieger T.T."/>
            <person name="Ritchie M.G."/>
            <person name="Robin C."/>
            <person name="Rogers Y.H."/>
            <person name="Rohde C."/>
            <person name="Rozas J."/>
            <person name="Rubenfield M.J."/>
            <person name="Ruiz A."/>
            <person name="Russo S."/>
            <person name="Salzberg S.L."/>
            <person name="Sanchez-Gracia A."/>
            <person name="Saranga D.J."/>
            <person name="Sato H."/>
            <person name="Schaeffer S.W."/>
            <person name="Schatz M.C."/>
            <person name="Schlenke T."/>
            <person name="Schwartz R."/>
            <person name="Segarra C."/>
            <person name="Singh R.S."/>
            <person name="Sirot L."/>
            <person name="Sirota M."/>
            <person name="Sisneros N.B."/>
            <person name="Smith C.D."/>
            <person name="Smith T.F."/>
            <person name="Spieth J."/>
            <person name="Stage D.E."/>
            <person name="Stark A."/>
            <person name="Stephan W."/>
            <person name="Strausberg R.L."/>
            <person name="Strempel S."/>
            <person name="Sturgill D."/>
            <person name="Sutton G."/>
            <person name="Sutton G.G."/>
            <person name="Tao W."/>
            <person name="Teichmann S."/>
            <person name="Tobari Y.N."/>
            <person name="Tomimura Y."/>
            <person name="Tsolas J.M."/>
            <person name="Valente V.L."/>
            <person name="Venter E."/>
            <person name="Venter J.C."/>
            <person name="Vicario S."/>
            <person name="Vieira F.G."/>
            <person name="Vilella A.J."/>
            <person name="Villasante A."/>
            <person name="Walenz B."/>
            <person name="Wang J."/>
            <person name="Wasserman M."/>
            <person name="Watts T."/>
            <person name="Wilson D."/>
            <person name="Wilson R.K."/>
            <person name="Wing R.A."/>
            <person name="Wolfner M.F."/>
            <person name="Wong A."/>
            <person name="Wong G.K."/>
            <person name="Wu C.I."/>
            <person name="Wu G."/>
            <person name="Yamamoto D."/>
            <person name="Yang H.P."/>
            <person name="Yang S.P."/>
            <person name="Yorke J.A."/>
            <person name="Yoshida K."/>
            <person name="Zdobnov E."/>
            <person name="Zhang P."/>
            <person name="Zhang Y."/>
            <person name="Zimin A.V."/>
            <person name="Baldwin J."/>
            <person name="Abdouelleil A."/>
            <person name="Abdulkadir J."/>
            <person name="Abebe A."/>
            <person name="Abera B."/>
            <person name="Abreu J."/>
            <person name="Acer S.C."/>
            <person name="Aftuck L."/>
            <person name="Alexander A."/>
            <person name="An P."/>
            <person name="Anderson E."/>
            <person name="Anderson S."/>
            <person name="Arachi H."/>
            <person name="Azer M."/>
            <person name="Bachantsang P."/>
            <person name="Barry A."/>
            <person name="Bayul T."/>
            <person name="Berlin A."/>
            <person name="Bessette D."/>
            <person name="Bloom T."/>
            <person name="Blye J."/>
            <person name="Boguslavskiy L."/>
            <person name="Bonnet C."/>
            <person name="Boukhgalter B."/>
            <person name="Bourzgui I."/>
            <person name="Brown A."/>
            <person name="Cahill P."/>
            <person name="Channer S."/>
            <person name="Cheshatsang Y."/>
            <person name="Chuda L."/>
            <person name="Citroen M."/>
            <person name="Collymore A."/>
            <person name="Cooke P."/>
            <person name="Costello M."/>
            <person name="D'Aco K."/>
            <person name="Daza R."/>
            <person name="De Haan G."/>
            <person name="DeGray S."/>
            <person name="DeMaso C."/>
            <person name="Dhargay N."/>
            <person name="Dooley K."/>
            <person name="Dooley E."/>
            <person name="Doricent M."/>
            <person name="Dorje P."/>
            <person name="Dorjee K."/>
            <person name="Dupes A."/>
            <person name="Elong R."/>
            <person name="Falk J."/>
            <person name="Farina A."/>
            <person name="Faro S."/>
            <person name="Ferguson D."/>
            <person name="Fisher S."/>
            <person name="Foley C.D."/>
            <person name="Franke A."/>
            <person name="Friedrich D."/>
            <person name="Gadbois L."/>
            <person name="Gearin G."/>
            <person name="Gearin C.R."/>
            <person name="Giannoukos G."/>
            <person name="Goode T."/>
            <person name="Graham J."/>
            <person name="Grandbois E."/>
            <person name="Grewal S."/>
            <person name="Gyaltsen K."/>
            <person name="Hafez N."/>
            <person name="Hagos B."/>
            <person name="Hall J."/>
            <person name="Henson C."/>
            <person name="Hollinger A."/>
            <person name="Honan T."/>
            <person name="Huard M.D."/>
            <person name="Hughes L."/>
            <person name="Hurhula B."/>
            <person name="Husby M.E."/>
            <person name="Kamat A."/>
            <person name="Kanga B."/>
            <person name="Kashin S."/>
            <person name="Khazanovich D."/>
            <person name="Kisner P."/>
            <person name="Lance K."/>
            <person name="Lara M."/>
            <person name="Lee W."/>
            <person name="Lennon N."/>
            <person name="Letendre F."/>
            <person name="LeVine R."/>
            <person name="Lipovsky A."/>
            <person name="Liu X."/>
            <person name="Liu J."/>
            <person name="Liu S."/>
            <person name="Lokyitsang T."/>
            <person name="Lokyitsang Y."/>
            <person name="Lubonja R."/>
            <person name="Lui A."/>
            <person name="MacDonald P."/>
            <person name="Magnisalis V."/>
            <person name="Maru K."/>
            <person name="Matthews C."/>
            <person name="McCusker W."/>
            <person name="McDonough S."/>
            <person name="Mehta T."/>
            <person name="Meldrim J."/>
            <person name="Meneus L."/>
            <person name="Mihai O."/>
            <person name="Mihalev A."/>
            <person name="Mihova T."/>
            <person name="Mittelman R."/>
            <person name="Mlenga V."/>
            <person name="Montmayeur A."/>
            <person name="Mulrain L."/>
            <person name="Navidi A."/>
            <person name="Naylor J."/>
            <person name="Negash T."/>
            <person name="Nguyen T."/>
            <person name="Nguyen N."/>
            <person name="Nicol R."/>
            <person name="Norbu C."/>
            <person name="Norbu N."/>
            <person name="Novod N."/>
            <person name="O'Neill B."/>
            <person name="Osman S."/>
            <person name="Markiewicz E."/>
            <person name="Oyono O.L."/>
            <person name="Patti C."/>
            <person name="Phunkhang P."/>
            <person name="Pierre F."/>
            <person name="Priest M."/>
            <person name="Raghuraman S."/>
            <person name="Rege F."/>
            <person name="Reyes R."/>
            <person name="Rise C."/>
            <person name="Rogov P."/>
            <person name="Ross K."/>
            <person name="Ryan E."/>
            <person name="Settipalli S."/>
            <person name="Shea T."/>
            <person name="Sherpa N."/>
            <person name="Shi L."/>
            <person name="Shih D."/>
            <person name="Sparrow T."/>
            <person name="Spaulding J."/>
            <person name="Stalker J."/>
            <person name="Stange-Thomann N."/>
            <person name="Stavropoulos S."/>
            <person name="Stone C."/>
            <person name="Strader C."/>
            <person name="Tesfaye S."/>
            <person name="Thomson T."/>
            <person name="Thoulutsang Y."/>
            <person name="Thoulutsang D."/>
            <person name="Topham K."/>
            <person name="Topping I."/>
            <person name="Tsamla T."/>
            <person name="Vassiliev H."/>
            <person name="Vo A."/>
            <person name="Wangchuk T."/>
            <person name="Wangdi T."/>
            <person name="Weiand M."/>
            <person name="Wilkinson J."/>
            <person name="Wilson A."/>
            <person name="Yadav S."/>
            <person name="Young G."/>
            <person name="Yu Q."/>
            <person name="Zembek L."/>
            <person name="Zhong D."/>
            <person name="Zimmer A."/>
            <person name="Zwirko Z."/>
            <person name="Jaffe D.B."/>
            <person name="Alvarez P."/>
            <person name="Brockman W."/>
            <person name="Butler J."/>
            <person name="Chin C."/>
            <person name="Gnerre S."/>
            <person name="Grabherr M."/>
            <person name="Kleber M."/>
            <person name="Mauceli E."/>
            <person name="MacCallum I."/>
        </authorList>
    </citation>
    <scope>NUCLEOTIDE SEQUENCE [LARGE SCALE GENOMIC DNA]</scope>
    <source>
        <strain evidence="5">Tucson 14024-0371.13</strain>
    </source>
</reference>
<feature type="domain" description="SCP" evidence="3">
    <location>
        <begin position="18"/>
        <end position="164"/>
    </location>
</feature>
<dbReference type="EMBL" id="CH902617">
    <property type="protein sequence ID" value="KPU80212.1"/>
    <property type="molecule type" value="Genomic_DNA"/>
</dbReference>
<dbReference type="GO" id="GO:0005576">
    <property type="term" value="C:extracellular region"/>
    <property type="evidence" value="ECO:0007669"/>
    <property type="project" value="UniProtKB-SubCell"/>
</dbReference>
<dbReference type="Gene3D" id="3.40.33.10">
    <property type="entry name" value="CAP"/>
    <property type="match status" value="1"/>
</dbReference>
<dbReference type="FunCoup" id="A0A0N8P1K9">
    <property type="interactions" value="17"/>
</dbReference>
<evidence type="ECO:0000313" key="5">
    <source>
        <dbReference type="Proteomes" id="UP000007801"/>
    </source>
</evidence>
<gene>
    <name evidence="4" type="primary">Dana\GF26762</name>
    <name evidence="4" type="ORF">GF26762</name>
</gene>
<name>A0A0N8P1K9_DROAN</name>
<proteinExistence type="predicted"/>
<dbReference type="InterPro" id="IPR014044">
    <property type="entry name" value="CAP_dom"/>
</dbReference>
<evidence type="ECO:0000313" key="4">
    <source>
        <dbReference type="EMBL" id="KPU80212.1"/>
    </source>
</evidence>
<evidence type="ECO:0000256" key="2">
    <source>
        <dbReference type="ARBA" id="ARBA00022525"/>
    </source>
</evidence>
<dbReference type="InterPro" id="IPR035940">
    <property type="entry name" value="CAP_sf"/>
</dbReference>
<organism evidence="4 5">
    <name type="scientific">Drosophila ananassae</name>
    <name type="common">Fruit fly</name>
    <dbReference type="NCBI Taxonomy" id="7217"/>
    <lineage>
        <taxon>Eukaryota</taxon>
        <taxon>Metazoa</taxon>
        <taxon>Ecdysozoa</taxon>
        <taxon>Arthropoda</taxon>
        <taxon>Hexapoda</taxon>
        <taxon>Insecta</taxon>
        <taxon>Pterygota</taxon>
        <taxon>Neoptera</taxon>
        <taxon>Endopterygota</taxon>
        <taxon>Diptera</taxon>
        <taxon>Brachycera</taxon>
        <taxon>Muscomorpha</taxon>
        <taxon>Ephydroidea</taxon>
        <taxon>Drosophilidae</taxon>
        <taxon>Drosophila</taxon>
        <taxon>Sophophora</taxon>
    </lineage>
</organism>
<dbReference type="InParanoid" id="A0A0N8P1K9"/>